<feature type="non-terminal residue" evidence="13">
    <location>
        <position position="1"/>
    </location>
</feature>
<sequence length="89" mass="9948">RMESPTRSLFMEAPKGIEILAEAGNIQATCRNEMRLESKDGEVYPSTAQRHAVTLSADPEVVVLKVFWTVIQFAKGYSRPPIANNHFSL</sequence>
<evidence type="ECO:0000256" key="7">
    <source>
        <dbReference type="ARBA" id="ARBA00022968"/>
    </source>
</evidence>
<evidence type="ECO:0000256" key="8">
    <source>
        <dbReference type="ARBA" id="ARBA00022989"/>
    </source>
</evidence>
<evidence type="ECO:0000256" key="2">
    <source>
        <dbReference type="ARBA" id="ARBA00004274"/>
    </source>
</evidence>
<dbReference type="PANTHER" id="PTHR12939:SF6">
    <property type="entry name" value="DELTA-SARCOGLYCAN"/>
    <property type="match status" value="1"/>
</dbReference>
<evidence type="ECO:0000256" key="11">
    <source>
        <dbReference type="ARBA" id="ARBA00023180"/>
    </source>
</evidence>
<dbReference type="InterPro" id="IPR039972">
    <property type="entry name" value="Sarcoglycan_gamma/delta/zeta"/>
</dbReference>
<evidence type="ECO:0000313" key="13">
    <source>
        <dbReference type="EMBL" id="KAG2455541.1"/>
    </source>
</evidence>
<protein>
    <submittedName>
        <fullName evidence="13">SGCD protein</fullName>
    </submittedName>
</protein>
<dbReference type="InterPro" id="IPR006875">
    <property type="entry name" value="Sarcoglycan"/>
</dbReference>
<evidence type="ECO:0000256" key="1">
    <source>
        <dbReference type="ARBA" id="ARBA00004245"/>
    </source>
</evidence>
<keyword evidence="10" id="KW-1015">Disulfide bond</keyword>
<evidence type="ECO:0000256" key="6">
    <source>
        <dbReference type="ARBA" id="ARBA00022692"/>
    </source>
</evidence>
<reference evidence="13 14" key="1">
    <citation type="journal article" date="2021" name="Cell">
        <title>Tracing the genetic footprints of vertebrate landing in non-teleost ray-finned fishes.</title>
        <authorList>
            <person name="Bi X."/>
            <person name="Wang K."/>
            <person name="Yang L."/>
            <person name="Pan H."/>
            <person name="Jiang H."/>
            <person name="Wei Q."/>
            <person name="Fang M."/>
            <person name="Yu H."/>
            <person name="Zhu C."/>
            <person name="Cai Y."/>
            <person name="He Y."/>
            <person name="Gan X."/>
            <person name="Zeng H."/>
            <person name="Yu D."/>
            <person name="Zhu Y."/>
            <person name="Jiang H."/>
            <person name="Qiu Q."/>
            <person name="Yang H."/>
            <person name="Zhang Y.E."/>
            <person name="Wang W."/>
            <person name="Zhu M."/>
            <person name="He S."/>
            <person name="Zhang G."/>
        </authorList>
    </citation>
    <scope>NUCLEOTIDE SEQUENCE [LARGE SCALE GENOMIC DNA]</scope>
    <source>
        <strain evidence="13">Bchr_013</strain>
    </source>
</reference>
<dbReference type="Pfam" id="PF04790">
    <property type="entry name" value="Sarcoglycan_1"/>
    <property type="match status" value="1"/>
</dbReference>
<name>A0A8X7WTU8_POLSE</name>
<keyword evidence="6" id="KW-0812">Transmembrane</keyword>
<accession>A0A8X7WTU8</accession>
<dbReference type="GO" id="GO:0005856">
    <property type="term" value="C:cytoskeleton"/>
    <property type="evidence" value="ECO:0007669"/>
    <property type="project" value="UniProtKB-SubCell"/>
</dbReference>
<dbReference type="AlphaFoldDB" id="A0A8X7WTU8"/>
<proteinExistence type="inferred from homology"/>
<keyword evidence="7" id="KW-0735">Signal-anchor</keyword>
<gene>
    <name evidence="13" type="primary">Sgcd</name>
    <name evidence="13" type="ORF">GTO96_0007030</name>
</gene>
<keyword evidence="14" id="KW-1185">Reference proteome</keyword>
<keyword evidence="12" id="KW-0206">Cytoskeleton</keyword>
<dbReference type="GO" id="GO:0048738">
    <property type="term" value="P:cardiac muscle tissue development"/>
    <property type="evidence" value="ECO:0007669"/>
    <property type="project" value="TreeGrafter"/>
</dbReference>
<comment type="caution">
    <text evidence="13">The sequence shown here is derived from an EMBL/GenBank/DDBJ whole genome shotgun (WGS) entry which is preliminary data.</text>
</comment>
<organism evidence="13 14">
    <name type="scientific">Polypterus senegalus</name>
    <name type="common">Senegal bichir</name>
    <dbReference type="NCBI Taxonomy" id="55291"/>
    <lineage>
        <taxon>Eukaryota</taxon>
        <taxon>Metazoa</taxon>
        <taxon>Chordata</taxon>
        <taxon>Craniata</taxon>
        <taxon>Vertebrata</taxon>
        <taxon>Euteleostomi</taxon>
        <taxon>Actinopterygii</taxon>
        <taxon>Polypteriformes</taxon>
        <taxon>Polypteridae</taxon>
        <taxon>Polypterus</taxon>
    </lineage>
</organism>
<keyword evidence="8" id="KW-1133">Transmembrane helix</keyword>
<keyword evidence="5" id="KW-0963">Cytoplasm</keyword>
<feature type="non-terminal residue" evidence="13">
    <location>
        <position position="89"/>
    </location>
</feature>
<evidence type="ECO:0000256" key="4">
    <source>
        <dbReference type="ARBA" id="ARBA00022475"/>
    </source>
</evidence>
<evidence type="ECO:0000256" key="10">
    <source>
        <dbReference type="ARBA" id="ARBA00023157"/>
    </source>
</evidence>
<evidence type="ECO:0000256" key="12">
    <source>
        <dbReference type="ARBA" id="ARBA00023212"/>
    </source>
</evidence>
<comment type="subcellular location">
    <subcellularLocation>
        <location evidence="2">Cell membrane</location>
        <location evidence="2">Sarcolemma</location>
        <topology evidence="2">Single-pass type II membrane protein</topology>
    </subcellularLocation>
    <subcellularLocation>
        <location evidence="1">Cytoplasm</location>
        <location evidence="1">Cytoskeleton</location>
    </subcellularLocation>
</comment>
<comment type="similarity">
    <text evidence="3">Belongs to the sarcoglycan beta/delta/gamma/zeta family.</text>
</comment>
<evidence type="ECO:0000313" key="14">
    <source>
        <dbReference type="Proteomes" id="UP000886611"/>
    </source>
</evidence>
<evidence type="ECO:0000256" key="3">
    <source>
        <dbReference type="ARBA" id="ARBA00007574"/>
    </source>
</evidence>
<evidence type="ECO:0000256" key="9">
    <source>
        <dbReference type="ARBA" id="ARBA00023136"/>
    </source>
</evidence>
<keyword evidence="11" id="KW-0325">Glycoprotein</keyword>
<dbReference type="PANTHER" id="PTHR12939">
    <property type="entry name" value="SARCOGLYCAN"/>
    <property type="match status" value="1"/>
</dbReference>
<keyword evidence="9" id="KW-0472">Membrane</keyword>
<evidence type="ECO:0000256" key="5">
    <source>
        <dbReference type="ARBA" id="ARBA00022490"/>
    </source>
</evidence>
<dbReference type="GO" id="GO:0060047">
    <property type="term" value="P:heart contraction"/>
    <property type="evidence" value="ECO:0007669"/>
    <property type="project" value="TreeGrafter"/>
</dbReference>
<dbReference type="GO" id="GO:0042383">
    <property type="term" value="C:sarcolemma"/>
    <property type="evidence" value="ECO:0007669"/>
    <property type="project" value="UniProtKB-SubCell"/>
</dbReference>
<keyword evidence="4" id="KW-1003">Cell membrane</keyword>
<dbReference type="EMBL" id="JAATIS010009265">
    <property type="protein sequence ID" value="KAG2455541.1"/>
    <property type="molecule type" value="Genomic_DNA"/>
</dbReference>
<dbReference type="Proteomes" id="UP000886611">
    <property type="component" value="Unassembled WGS sequence"/>
</dbReference>
<dbReference type="GO" id="GO:0016012">
    <property type="term" value="C:sarcoglycan complex"/>
    <property type="evidence" value="ECO:0007669"/>
    <property type="project" value="InterPro"/>
</dbReference>